<organism evidence="7 8">
    <name type="scientific">Scytalidium lignicola</name>
    <name type="common">Hyphomycete</name>
    <dbReference type="NCBI Taxonomy" id="5539"/>
    <lineage>
        <taxon>Eukaryota</taxon>
        <taxon>Fungi</taxon>
        <taxon>Dikarya</taxon>
        <taxon>Ascomycota</taxon>
        <taxon>Pezizomycotina</taxon>
        <taxon>Leotiomycetes</taxon>
        <taxon>Leotiomycetes incertae sedis</taxon>
        <taxon>Scytalidium</taxon>
    </lineage>
</organism>
<dbReference type="Gene3D" id="2.60.120.330">
    <property type="entry name" value="B-lactam Antibiotic, Isopenicillin N Synthase, Chain"/>
    <property type="match status" value="1"/>
</dbReference>
<evidence type="ECO:0000313" key="7">
    <source>
        <dbReference type="EMBL" id="RFU32376.1"/>
    </source>
</evidence>
<accession>A0A3E2HG27</accession>
<gene>
    <name evidence="7" type="ORF">B7463_g3982</name>
</gene>
<dbReference type="OMA" id="AFRWSKQ"/>
<evidence type="ECO:0000256" key="1">
    <source>
        <dbReference type="ARBA" id="ARBA00008056"/>
    </source>
</evidence>
<dbReference type="PANTHER" id="PTHR10209:SF881">
    <property type="entry name" value="FI07970P-RELATED"/>
    <property type="match status" value="1"/>
</dbReference>
<evidence type="ECO:0000259" key="6">
    <source>
        <dbReference type="PROSITE" id="PS51471"/>
    </source>
</evidence>
<keyword evidence="2 5" id="KW-0479">Metal-binding</keyword>
<evidence type="ECO:0000256" key="3">
    <source>
        <dbReference type="ARBA" id="ARBA00023002"/>
    </source>
</evidence>
<dbReference type="Proteomes" id="UP000258309">
    <property type="component" value="Unassembled WGS sequence"/>
</dbReference>
<dbReference type="InterPro" id="IPR027443">
    <property type="entry name" value="IPNS-like_sf"/>
</dbReference>
<name>A0A3E2HG27_SCYLI</name>
<dbReference type="SUPFAM" id="SSF51197">
    <property type="entry name" value="Clavaminate synthase-like"/>
    <property type="match status" value="1"/>
</dbReference>
<comment type="caution">
    <text evidence="7">The sequence shown here is derived from an EMBL/GenBank/DDBJ whole genome shotgun (WGS) entry which is preliminary data.</text>
</comment>
<evidence type="ECO:0000313" key="8">
    <source>
        <dbReference type="Proteomes" id="UP000258309"/>
    </source>
</evidence>
<evidence type="ECO:0000256" key="2">
    <source>
        <dbReference type="ARBA" id="ARBA00022723"/>
    </source>
</evidence>
<feature type="domain" description="Fe2OG dioxygenase" evidence="6">
    <location>
        <begin position="188"/>
        <end position="323"/>
    </location>
</feature>
<dbReference type="EMBL" id="NCSJ02000056">
    <property type="protein sequence ID" value="RFU32376.1"/>
    <property type="molecule type" value="Genomic_DNA"/>
</dbReference>
<dbReference type="OrthoDB" id="288590at2759"/>
<dbReference type="PROSITE" id="PS51471">
    <property type="entry name" value="FE2OG_OXY"/>
    <property type="match status" value="1"/>
</dbReference>
<dbReference type="AlphaFoldDB" id="A0A3E2HG27"/>
<proteinExistence type="inferred from homology"/>
<comment type="similarity">
    <text evidence="1 5">Belongs to the iron/ascorbate-dependent oxidoreductase family.</text>
</comment>
<dbReference type="Pfam" id="PF14226">
    <property type="entry name" value="DIOX_N"/>
    <property type="match status" value="1"/>
</dbReference>
<dbReference type="STRING" id="5539.A0A3E2HG27"/>
<keyword evidence="8" id="KW-1185">Reference proteome</keyword>
<keyword evidence="4 5" id="KW-0408">Iron</keyword>
<sequence length="373" mass="42028">MGSIKQEQPETSIPVIDFADWYSASSAEGRIRVAKELTDACHNVGFVCIINHGVSTDLLEEAFRWSKQLFNLKTEEKMLAPHPDGPAVHRGYSWPGLEKVSQVISADEEVGNKLREVVDCKESYEIGSESNEEQPNVWLPSHVLPGFREFMTSFYWTCNSVAHEILSAIGLGLGLKDPEFMIKFHAGHNNQLRLLHYPLIPAALLESEKSARMPAHSDWGSITMLFQDDCGGLEVENQHQPGQFIGVEPVKNGCVMNIGDLLMRWSNGNTLYFDFENILKLTLFSDYLKSTLHRVTLPSAADRFTGNERMTRARYSIPYFVSPDIDAKIEVIKECTDVGNPAKYEPVIQRDYRLMRAKLQYPEKPTQTTAVAG</sequence>
<evidence type="ECO:0000256" key="5">
    <source>
        <dbReference type="RuleBase" id="RU003682"/>
    </source>
</evidence>
<dbReference type="Pfam" id="PF03171">
    <property type="entry name" value="2OG-FeII_Oxy"/>
    <property type="match status" value="1"/>
</dbReference>
<feature type="non-terminal residue" evidence="7">
    <location>
        <position position="1"/>
    </location>
</feature>
<keyword evidence="3 5" id="KW-0560">Oxidoreductase</keyword>
<dbReference type="InterPro" id="IPR005123">
    <property type="entry name" value="Oxoglu/Fe-dep_dioxygenase_dom"/>
</dbReference>
<dbReference type="GO" id="GO:0016491">
    <property type="term" value="F:oxidoreductase activity"/>
    <property type="evidence" value="ECO:0007669"/>
    <property type="project" value="UniProtKB-KW"/>
</dbReference>
<dbReference type="InterPro" id="IPR026992">
    <property type="entry name" value="DIOX_N"/>
</dbReference>
<reference evidence="7 8" key="1">
    <citation type="submission" date="2018-05" db="EMBL/GenBank/DDBJ databases">
        <title>Draft genome sequence of Scytalidium lignicola DSM 105466, a ubiquitous saprotrophic fungus.</title>
        <authorList>
            <person name="Buettner E."/>
            <person name="Gebauer A.M."/>
            <person name="Hofrichter M."/>
            <person name="Liers C."/>
            <person name="Kellner H."/>
        </authorList>
    </citation>
    <scope>NUCLEOTIDE SEQUENCE [LARGE SCALE GENOMIC DNA]</scope>
    <source>
        <strain evidence="7 8">DSM 105466</strain>
    </source>
</reference>
<protein>
    <recommendedName>
        <fullName evidence="6">Fe2OG dioxygenase domain-containing protein</fullName>
    </recommendedName>
</protein>
<feature type="non-terminal residue" evidence="7">
    <location>
        <position position="373"/>
    </location>
</feature>
<dbReference type="PANTHER" id="PTHR10209">
    <property type="entry name" value="OXIDOREDUCTASE, 2OG-FE II OXYGENASE FAMILY PROTEIN"/>
    <property type="match status" value="1"/>
</dbReference>
<dbReference type="GO" id="GO:0044283">
    <property type="term" value="P:small molecule biosynthetic process"/>
    <property type="evidence" value="ECO:0007669"/>
    <property type="project" value="UniProtKB-ARBA"/>
</dbReference>
<dbReference type="InterPro" id="IPR044861">
    <property type="entry name" value="IPNS-like_FE2OG_OXY"/>
</dbReference>
<dbReference type="GO" id="GO:0046872">
    <property type="term" value="F:metal ion binding"/>
    <property type="evidence" value="ECO:0007669"/>
    <property type="project" value="UniProtKB-KW"/>
</dbReference>
<evidence type="ECO:0000256" key="4">
    <source>
        <dbReference type="ARBA" id="ARBA00023004"/>
    </source>
</evidence>